<gene>
    <name evidence="1" type="ORF">U0R22_003844</name>
</gene>
<dbReference type="RefSeq" id="WP_322414436.1">
    <property type="nucleotide sequence ID" value="NZ_CP139858.1"/>
</dbReference>
<reference evidence="1 2" key="1">
    <citation type="submission" date="2023-11" db="EMBL/GenBank/DDBJ databases">
        <authorList>
            <person name="Panchal A.K."/>
            <person name="Meaney J.S."/>
            <person name="Karas B.J."/>
            <person name="diCenzo G.C."/>
        </authorList>
    </citation>
    <scope>NUCLEOTIDE SEQUENCE [LARGE SCALE GENOMIC DNA]</scope>
    <source>
        <strain evidence="1 2">NZP2235</strain>
    </source>
</reference>
<protein>
    <recommendedName>
        <fullName evidence="3">DUF1127 domain-containing protein</fullName>
    </recommendedName>
</protein>
<sequence length="119" mass="13718">MYSHIMQQFSFVVEAGSAQIRGYGNSGFHQGHTKRKEHLVSNFHATAVHDYQIPSAFDTAIEVAATLRATIRAFAMLMIAAIQQRFMERRLTRLSDHMLRDLGYERDWDGSIRSLRDRC</sequence>
<keyword evidence="2" id="KW-1185">Reference proteome</keyword>
<evidence type="ECO:0008006" key="3">
    <source>
        <dbReference type="Google" id="ProtNLM"/>
    </source>
</evidence>
<accession>A0ABZ0VSL7</accession>
<evidence type="ECO:0000313" key="1">
    <source>
        <dbReference type="EMBL" id="WQB99656.1"/>
    </source>
</evidence>
<dbReference type="EMBL" id="CP139858">
    <property type="protein sequence ID" value="WQB99656.1"/>
    <property type="molecule type" value="Genomic_DNA"/>
</dbReference>
<dbReference type="Proteomes" id="UP001322481">
    <property type="component" value="Chromosome"/>
</dbReference>
<proteinExistence type="predicted"/>
<organism evidence="1 2">
    <name type="scientific">Mesorhizobium huakuii</name>
    <dbReference type="NCBI Taxonomy" id="28104"/>
    <lineage>
        <taxon>Bacteria</taxon>
        <taxon>Pseudomonadati</taxon>
        <taxon>Pseudomonadota</taxon>
        <taxon>Alphaproteobacteria</taxon>
        <taxon>Hyphomicrobiales</taxon>
        <taxon>Phyllobacteriaceae</taxon>
        <taxon>Mesorhizobium</taxon>
    </lineage>
</organism>
<name>A0ABZ0VSL7_9HYPH</name>
<evidence type="ECO:0000313" key="2">
    <source>
        <dbReference type="Proteomes" id="UP001322481"/>
    </source>
</evidence>